<name>A0A653DHK0_CALMS</name>
<dbReference type="PANTHER" id="PTHR46674:SF1">
    <property type="entry name" value="INACTIVE PEPTIDYL-PROLYL CIS-TRANS ISOMERASE FKBP6"/>
    <property type="match status" value="1"/>
</dbReference>
<evidence type="ECO:0000256" key="1">
    <source>
        <dbReference type="ARBA" id="ARBA00009648"/>
    </source>
</evidence>
<dbReference type="GO" id="GO:0003755">
    <property type="term" value="F:peptidyl-prolyl cis-trans isomerase activity"/>
    <property type="evidence" value="ECO:0007669"/>
    <property type="project" value="UniProtKB-KW"/>
</dbReference>
<keyword evidence="7" id="KW-1185">Reference proteome</keyword>
<dbReference type="InterPro" id="IPR011990">
    <property type="entry name" value="TPR-like_helical_dom_sf"/>
</dbReference>
<dbReference type="SUPFAM" id="SSF48452">
    <property type="entry name" value="TPR-like"/>
    <property type="match status" value="1"/>
</dbReference>
<accession>A0A653DHK0</accession>
<dbReference type="GO" id="GO:0005737">
    <property type="term" value="C:cytoplasm"/>
    <property type="evidence" value="ECO:0007669"/>
    <property type="project" value="TreeGrafter"/>
</dbReference>
<dbReference type="PANTHER" id="PTHR46674">
    <property type="entry name" value="INACTIVE PEPTIDYL-PROLYL CIS-TRANS ISOMERASE FKBP6"/>
    <property type="match status" value="1"/>
</dbReference>
<protein>
    <recommendedName>
        <fullName evidence="4">peptidylprolyl isomerase</fullName>
        <ecNumber evidence="4">5.2.1.8</ecNumber>
    </recommendedName>
</protein>
<keyword evidence="4" id="KW-0413">Isomerase</keyword>
<evidence type="ECO:0000259" key="5">
    <source>
        <dbReference type="PROSITE" id="PS50059"/>
    </source>
</evidence>
<dbReference type="Gene3D" id="1.25.40.10">
    <property type="entry name" value="Tetratricopeptide repeat domain"/>
    <property type="match status" value="1"/>
</dbReference>
<dbReference type="GO" id="GO:0034587">
    <property type="term" value="P:piRNA processing"/>
    <property type="evidence" value="ECO:0007669"/>
    <property type="project" value="TreeGrafter"/>
</dbReference>
<dbReference type="PROSITE" id="PS50059">
    <property type="entry name" value="FKBP_PPIASE"/>
    <property type="match status" value="1"/>
</dbReference>
<proteinExistence type="inferred from homology"/>
<sequence length="370" mass="42371">MSTAEVKESLNLQKLMNEGLVFEVNTNELDEAGKPTDEDVEYSKNLLKYLNLEVAGGDIGAEDTYVEGQPFEKIAAKMFNLYGNGKIKKRVLREGYGQKPPNMSIVRVHYNAYLEYQGEPFDSTYARKKMHQFTLNNGEVLVGLDVAVQSMKLDEKSQFIIQPEYAYGRFGCLDRVPGNSEVLFEVELLEIVDSGAAATFQKLPEDQQKEFQHVYEYCLALCAKGKDIFGKNIQGAIKEYNTAVSKLEHCVLENMSDQEKQQELLMRLYTNLLVCYTKTEEPRKGCINFNKIRDLVKGTELKIPPKCYFNNAKCLRMLGEFELAKKRLNVAYRAEPKNPDVLNLMLNLEEDIRKTRREQAERSRAMLGMK</sequence>
<reference evidence="6 7" key="1">
    <citation type="submission" date="2019-01" db="EMBL/GenBank/DDBJ databases">
        <authorList>
            <person name="Sayadi A."/>
        </authorList>
    </citation>
    <scope>NUCLEOTIDE SEQUENCE [LARGE SCALE GENOMIC DNA]</scope>
</reference>
<evidence type="ECO:0000256" key="4">
    <source>
        <dbReference type="PROSITE-ProRule" id="PRU00277"/>
    </source>
</evidence>
<gene>
    <name evidence="6" type="ORF">CALMAC_LOCUS17618</name>
</gene>
<evidence type="ECO:0000313" key="6">
    <source>
        <dbReference type="EMBL" id="VEN59685.1"/>
    </source>
</evidence>
<dbReference type="Proteomes" id="UP000410492">
    <property type="component" value="Unassembled WGS sequence"/>
</dbReference>
<dbReference type="GO" id="GO:0051879">
    <property type="term" value="F:Hsp90 protein binding"/>
    <property type="evidence" value="ECO:0007669"/>
    <property type="project" value="TreeGrafter"/>
</dbReference>
<keyword evidence="3" id="KW-0802">TPR repeat</keyword>
<evidence type="ECO:0000256" key="3">
    <source>
        <dbReference type="ARBA" id="ARBA00022803"/>
    </source>
</evidence>
<dbReference type="AlphaFoldDB" id="A0A653DHK0"/>
<dbReference type="InterPro" id="IPR001179">
    <property type="entry name" value="PPIase_FKBP_dom"/>
</dbReference>
<dbReference type="InterPro" id="IPR042282">
    <property type="entry name" value="FKBP6/shu"/>
</dbReference>
<keyword evidence="2" id="KW-0677">Repeat</keyword>
<dbReference type="EC" id="5.2.1.8" evidence="4"/>
<feature type="domain" description="PPIase FKBP-type" evidence="5">
    <location>
        <begin position="103"/>
        <end position="192"/>
    </location>
</feature>
<dbReference type="SUPFAM" id="SSF54534">
    <property type="entry name" value="FKBP-like"/>
    <property type="match status" value="1"/>
</dbReference>
<dbReference type="EMBL" id="CAACVG010012132">
    <property type="protein sequence ID" value="VEN59685.1"/>
    <property type="molecule type" value="Genomic_DNA"/>
</dbReference>
<comment type="similarity">
    <text evidence="1">Belongs to the FKBP6 family.</text>
</comment>
<evidence type="ECO:0000313" key="7">
    <source>
        <dbReference type="Proteomes" id="UP000410492"/>
    </source>
</evidence>
<comment type="catalytic activity">
    <reaction evidence="4">
        <text>[protein]-peptidylproline (omega=180) = [protein]-peptidylproline (omega=0)</text>
        <dbReference type="Rhea" id="RHEA:16237"/>
        <dbReference type="Rhea" id="RHEA-COMP:10747"/>
        <dbReference type="Rhea" id="RHEA-COMP:10748"/>
        <dbReference type="ChEBI" id="CHEBI:83833"/>
        <dbReference type="ChEBI" id="CHEBI:83834"/>
        <dbReference type="EC" id="5.2.1.8"/>
    </reaction>
</comment>
<keyword evidence="4" id="KW-0697">Rotamase</keyword>
<dbReference type="Pfam" id="PF00254">
    <property type="entry name" value="FKBP_C"/>
    <property type="match status" value="1"/>
</dbReference>
<evidence type="ECO:0000256" key="2">
    <source>
        <dbReference type="ARBA" id="ARBA00022737"/>
    </source>
</evidence>
<dbReference type="GO" id="GO:0007283">
    <property type="term" value="P:spermatogenesis"/>
    <property type="evidence" value="ECO:0007669"/>
    <property type="project" value="TreeGrafter"/>
</dbReference>
<dbReference type="InterPro" id="IPR046357">
    <property type="entry name" value="PPIase_dom_sf"/>
</dbReference>
<organism evidence="6 7">
    <name type="scientific">Callosobruchus maculatus</name>
    <name type="common">Southern cowpea weevil</name>
    <name type="synonym">Pulse bruchid</name>
    <dbReference type="NCBI Taxonomy" id="64391"/>
    <lineage>
        <taxon>Eukaryota</taxon>
        <taxon>Metazoa</taxon>
        <taxon>Ecdysozoa</taxon>
        <taxon>Arthropoda</taxon>
        <taxon>Hexapoda</taxon>
        <taxon>Insecta</taxon>
        <taxon>Pterygota</taxon>
        <taxon>Neoptera</taxon>
        <taxon>Endopterygota</taxon>
        <taxon>Coleoptera</taxon>
        <taxon>Polyphaga</taxon>
        <taxon>Cucujiformia</taxon>
        <taxon>Chrysomeloidea</taxon>
        <taxon>Chrysomelidae</taxon>
        <taxon>Bruchinae</taxon>
        <taxon>Bruchini</taxon>
        <taxon>Callosobruchus</taxon>
    </lineage>
</organism>
<dbReference type="Gene3D" id="3.10.50.40">
    <property type="match status" value="1"/>
</dbReference>
<dbReference type="OrthoDB" id="8116123at2759"/>